<feature type="compositionally biased region" description="Pro residues" evidence="1">
    <location>
        <begin position="1"/>
        <end position="11"/>
    </location>
</feature>
<feature type="region of interest" description="Disordered" evidence="1">
    <location>
        <begin position="452"/>
        <end position="499"/>
    </location>
</feature>
<proteinExistence type="predicted"/>
<accession>A0A4S9DBN0</accession>
<evidence type="ECO:0000256" key="1">
    <source>
        <dbReference type="SAM" id="MobiDB-lite"/>
    </source>
</evidence>
<dbReference type="EMBL" id="QZAS01000002">
    <property type="protein sequence ID" value="THX17127.1"/>
    <property type="molecule type" value="Genomic_DNA"/>
</dbReference>
<name>A0A4S9DBN0_AURPU</name>
<sequence>MTVPPERPSNPFPESGEEPDYAANVPEDVFEGCLENFHFNHPGFDSKNWTEDCEPMDGYLLNVGLKVVDVVKQILEAGPELWYNVPRLRKLLVGTKNVNNAVCLGLGGGFIQLEEQSDEEIFVWQYALFDVFCQIIERKQKMESGSLPRYFQDPAFEIEEEHILQNVLGEKVIQHPEATELIDEHSFVFGIHIPWSSLANIFFTGRPHPQIFVGNSIEIGTSGIACAIADKYIRQVYLDHETTPGEDIIELRRQAELFVNSHSCTYLPEGVDEDADDQHFGSTEAFNHQLAMFIVIRERLERKHNKEIPMVFQDPRFRTPEEYLLQHIIGGKVVQHPECLQYMTEKSFVFAPYLTWEGFASTVLLRRPALYIGNNLENTGGTSIALAKTYVRQVYLTGNYEMGTDLHSLILQTNAFSEYYDKYEFDGTHDSIYKNNFKKHFENIWVHHPKEKNLPHPRQVSLGSSSAAPGPSELGPRNDSDDGSNETPPGPSAPIFTSI</sequence>
<protein>
    <recommendedName>
        <fullName evidence="2">SRR1-like domain-containing protein</fullName>
    </recommendedName>
</protein>
<reference evidence="3" key="1">
    <citation type="submission" date="2018-10" db="EMBL/GenBank/DDBJ databases">
        <title>Fifty Aureobasidium pullulans genomes reveal a recombining polyextremotolerant generalist.</title>
        <authorList>
            <person name="Gostincar C."/>
            <person name="Turk M."/>
            <person name="Zajc J."/>
            <person name="Gunde-Cimerman N."/>
        </authorList>
    </citation>
    <scope>NUCLEOTIDE SEQUENCE [LARGE SCALE GENOMIC DNA]</scope>
    <source>
        <strain evidence="3">EXF-10085</strain>
    </source>
</reference>
<dbReference type="AlphaFoldDB" id="A0A4S9DBN0"/>
<organism evidence="3">
    <name type="scientific">Aureobasidium pullulans</name>
    <name type="common">Black yeast</name>
    <name type="synonym">Pullularia pullulans</name>
    <dbReference type="NCBI Taxonomy" id="5580"/>
    <lineage>
        <taxon>Eukaryota</taxon>
        <taxon>Fungi</taxon>
        <taxon>Dikarya</taxon>
        <taxon>Ascomycota</taxon>
        <taxon>Pezizomycotina</taxon>
        <taxon>Dothideomycetes</taxon>
        <taxon>Dothideomycetidae</taxon>
        <taxon>Dothideales</taxon>
        <taxon>Saccotheciaceae</taxon>
        <taxon>Aureobasidium</taxon>
    </lineage>
</organism>
<feature type="compositionally biased region" description="Low complexity" evidence="1">
    <location>
        <begin position="461"/>
        <end position="475"/>
    </location>
</feature>
<feature type="region of interest" description="Disordered" evidence="1">
    <location>
        <begin position="1"/>
        <end position="21"/>
    </location>
</feature>
<dbReference type="PANTHER" id="PTHR42080">
    <property type="entry name" value="SRR1 DOMAIN-CONTAINING PROTEIN"/>
    <property type="match status" value="1"/>
</dbReference>
<evidence type="ECO:0000313" key="3">
    <source>
        <dbReference type="EMBL" id="THX17127.1"/>
    </source>
</evidence>
<dbReference type="PANTHER" id="PTHR42080:SF1">
    <property type="entry name" value="SRR1-LIKE DOMAIN-CONTAINING PROTEIN"/>
    <property type="match status" value="1"/>
</dbReference>
<evidence type="ECO:0000259" key="2">
    <source>
        <dbReference type="Pfam" id="PF07985"/>
    </source>
</evidence>
<gene>
    <name evidence="3" type="ORF">D6D13_01076</name>
</gene>
<comment type="caution">
    <text evidence="3">The sequence shown here is derived from an EMBL/GenBank/DDBJ whole genome shotgun (WGS) entry which is preliminary data.</text>
</comment>
<feature type="domain" description="SRR1-like" evidence="2">
    <location>
        <begin position="94"/>
        <end position="223"/>
    </location>
</feature>
<feature type="domain" description="SRR1-like" evidence="2">
    <location>
        <begin position="283"/>
        <end position="390"/>
    </location>
</feature>
<dbReference type="InterPro" id="IPR012942">
    <property type="entry name" value="SRR1-like"/>
</dbReference>
<dbReference type="Pfam" id="PF07985">
    <property type="entry name" value="SRR1"/>
    <property type="match status" value="2"/>
</dbReference>